<reference evidence="1" key="1">
    <citation type="submission" date="2019-09" db="EMBL/GenBank/DDBJ databases">
        <authorList>
            <person name="Zhang L."/>
        </authorList>
    </citation>
    <scope>NUCLEOTIDE SEQUENCE</scope>
</reference>
<proteinExistence type="predicted"/>
<gene>
    <name evidence="1" type="ORF">NYM_LOCUS10709</name>
</gene>
<name>A0A5K0ZFA2_9MAGN</name>
<accession>A0A5K0ZFA2</accession>
<evidence type="ECO:0000313" key="1">
    <source>
        <dbReference type="EMBL" id="VVV88988.1"/>
    </source>
</evidence>
<organism evidence="1">
    <name type="scientific">Nymphaea colorata</name>
    <name type="common">pocket water lily</name>
    <dbReference type="NCBI Taxonomy" id="210225"/>
    <lineage>
        <taxon>Eukaryota</taxon>
        <taxon>Viridiplantae</taxon>
        <taxon>Streptophyta</taxon>
        <taxon>Embryophyta</taxon>
        <taxon>Tracheophyta</taxon>
        <taxon>Spermatophyta</taxon>
        <taxon>Magnoliopsida</taxon>
        <taxon>Nymphaeales</taxon>
        <taxon>Nymphaeaceae</taxon>
        <taxon>Nymphaea</taxon>
    </lineage>
</organism>
<dbReference type="EMBL" id="LR721779">
    <property type="protein sequence ID" value="VVV88988.1"/>
    <property type="molecule type" value="Genomic_DNA"/>
</dbReference>
<sequence length="88" mass="9132">MAYAASGMAASTLGLSNLASRASISPSCGAYLRRVPFSVNCLVTSVLSESVAGQLLVCTVVHGGHAALALTSLQLHNKRLPRDSIIDY</sequence>
<protein>
    <submittedName>
        <fullName evidence="1">Uncharacterized protein</fullName>
    </submittedName>
</protein>
<dbReference type="AlphaFoldDB" id="A0A5K0ZFA2"/>
<dbReference type="Gramene" id="NC14G0114640.1">
    <property type="protein sequence ID" value="NC14G0114640.1:cds"/>
    <property type="gene ID" value="NC14G0114640"/>
</dbReference>